<evidence type="ECO:0000256" key="3">
    <source>
        <dbReference type="ARBA" id="ARBA00022960"/>
    </source>
</evidence>
<dbReference type="Gene3D" id="3.30.1370.50">
    <property type="entry name" value="R3H-like domain"/>
    <property type="match status" value="1"/>
</dbReference>
<dbReference type="SMART" id="SM00393">
    <property type="entry name" value="R3H"/>
    <property type="match status" value="1"/>
</dbReference>
<feature type="domain" description="R3H" evidence="6">
    <location>
        <begin position="160"/>
        <end position="225"/>
    </location>
</feature>
<dbReference type="PANTHER" id="PTHR35800:SF1">
    <property type="entry name" value="RNA-BINDING PROTEIN KHPB"/>
    <property type="match status" value="1"/>
</dbReference>
<dbReference type="Pfam" id="PF01424">
    <property type="entry name" value="R3H"/>
    <property type="match status" value="1"/>
</dbReference>
<sequence>MASDTHVSVEASGETVAEAKLHALRELELRAPNLDHEAVTFQVVEEGSRGILGVGYTPARVVASAPAPAASPSEPEDTSPAGRVHTLLARVVAAMDLDCEIEVSETEDGIVAVCEGDDLGLLIGKHGSTIDALQTLAGAVASQRSDERVNVVVDAAGYRDRRRRTLESLALRAADDARESGYPVELEPMPAAERRIVHERLKDLDGIETSSDGDEPQRFVVVSPI</sequence>
<dbReference type="NCBIfam" id="NF041568">
    <property type="entry name" value="Jag_EloR"/>
    <property type="match status" value="1"/>
</dbReference>
<keyword evidence="2" id="KW-0694">RNA-binding</keyword>
<dbReference type="GO" id="GO:0008360">
    <property type="term" value="P:regulation of cell shape"/>
    <property type="evidence" value="ECO:0007669"/>
    <property type="project" value="UniProtKB-KW"/>
</dbReference>
<name>A0A6J6NE84_9ZZZZ</name>
<keyword evidence="4" id="KW-0143">Chaperone</keyword>
<dbReference type="Gene3D" id="3.30.300.20">
    <property type="match status" value="1"/>
</dbReference>
<proteinExistence type="inferred from homology"/>
<keyword evidence="1" id="KW-0963">Cytoplasm</keyword>
<evidence type="ECO:0000256" key="4">
    <source>
        <dbReference type="ARBA" id="ARBA00023186"/>
    </source>
</evidence>
<dbReference type="InterPro" id="IPR038247">
    <property type="entry name" value="Jag_N_dom_sf"/>
</dbReference>
<dbReference type="SUPFAM" id="SSF82708">
    <property type="entry name" value="R3H domain"/>
    <property type="match status" value="1"/>
</dbReference>
<dbReference type="InterPro" id="IPR034079">
    <property type="entry name" value="R3H_KhpB"/>
</dbReference>
<evidence type="ECO:0000313" key="7">
    <source>
        <dbReference type="EMBL" id="CAB4683304.1"/>
    </source>
</evidence>
<dbReference type="InterPro" id="IPR032782">
    <property type="entry name" value="KhpB_N"/>
</dbReference>
<dbReference type="GO" id="GO:0003723">
    <property type="term" value="F:RNA binding"/>
    <property type="evidence" value="ECO:0007669"/>
    <property type="project" value="UniProtKB-KW"/>
</dbReference>
<accession>A0A6J6NE84</accession>
<dbReference type="InterPro" id="IPR036867">
    <property type="entry name" value="R3H_dom_sf"/>
</dbReference>
<evidence type="ECO:0000259" key="6">
    <source>
        <dbReference type="PROSITE" id="PS51061"/>
    </source>
</evidence>
<dbReference type="CDD" id="cd02644">
    <property type="entry name" value="R3H_jag"/>
    <property type="match status" value="1"/>
</dbReference>
<dbReference type="PANTHER" id="PTHR35800">
    <property type="entry name" value="PROTEIN JAG"/>
    <property type="match status" value="1"/>
</dbReference>
<reference evidence="7" key="1">
    <citation type="submission" date="2020-05" db="EMBL/GenBank/DDBJ databases">
        <authorList>
            <person name="Chiriac C."/>
            <person name="Salcher M."/>
            <person name="Ghai R."/>
            <person name="Kavagutti S V."/>
        </authorList>
    </citation>
    <scope>NUCLEOTIDE SEQUENCE</scope>
</reference>
<dbReference type="PROSITE" id="PS51061">
    <property type="entry name" value="R3H"/>
    <property type="match status" value="1"/>
</dbReference>
<dbReference type="SMART" id="SM01245">
    <property type="entry name" value="Jag_N"/>
    <property type="match status" value="1"/>
</dbReference>
<dbReference type="InterPro" id="IPR015946">
    <property type="entry name" value="KH_dom-like_a/b"/>
</dbReference>
<organism evidence="7">
    <name type="scientific">freshwater metagenome</name>
    <dbReference type="NCBI Taxonomy" id="449393"/>
    <lineage>
        <taxon>unclassified sequences</taxon>
        <taxon>metagenomes</taxon>
        <taxon>ecological metagenomes</taxon>
    </lineage>
</organism>
<dbReference type="HAMAP" id="MF_00867">
    <property type="entry name" value="KhpB"/>
    <property type="match status" value="1"/>
</dbReference>
<dbReference type="Pfam" id="PF13083">
    <property type="entry name" value="KH_KhpA-B"/>
    <property type="match status" value="1"/>
</dbReference>
<dbReference type="EMBL" id="CAEZXP010000001">
    <property type="protein sequence ID" value="CAB4683304.1"/>
    <property type="molecule type" value="Genomic_DNA"/>
</dbReference>
<dbReference type="InterPro" id="IPR001374">
    <property type="entry name" value="R3H_dom"/>
</dbReference>
<keyword evidence="5" id="KW-0961">Cell wall biogenesis/degradation</keyword>
<evidence type="ECO:0000256" key="5">
    <source>
        <dbReference type="ARBA" id="ARBA00023316"/>
    </source>
</evidence>
<dbReference type="GO" id="GO:0071555">
    <property type="term" value="P:cell wall organization"/>
    <property type="evidence" value="ECO:0007669"/>
    <property type="project" value="UniProtKB-KW"/>
</dbReference>
<keyword evidence="3" id="KW-0133">Cell shape</keyword>
<evidence type="ECO:0000256" key="1">
    <source>
        <dbReference type="ARBA" id="ARBA00022490"/>
    </source>
</evidence>
<dbReference type="InterPro" id="IPR038008">
    <property type="entry name" value="Jag_KH"/>
</dbReference>
<dbReference type="Pfam" id="PF14804">
    <property type="entry name" value="Jag_N"/>
    <property type="match status" value="1"/>
</dbReference>
<dbReference type="InterPro" id="IPR039247">
    <property type="entry name" value="KhpB"/>
</dbReference>
<dbReference type="AlphaFoldDB" id="A0A6J6NE84"/>
<evidence type="ECO:0000256" key="2">
    <source>
        <dbReference type="ARBA" id="ARBA00022884"/>
    </source>
</evidence>
<protein>
    <submittedName>
        <fullName evidence="7">Unannotated protein</fullName>
    </submittedName>
</protein>
<dbReference type="Gene3D" id="3.30.30.80">
    <property type="entry name" value="probable RNA-binding protein from clostridium symbiosum atcc 14940"/>
    <property type="match status" value="1"/>
</dbReference>
<dbReference type="CDD" id="cd02414">
    <property type="entry name" value="KH-II_Jag"/>
    <property type="match status" value="1"/>
</dbReference>
<gene>
    <name evidence="7" type="ORF">UFOPK2399_00100</name>
</gene>